<dbReference type="EMBL" id="JAFJMO010000003">
    <property type="protein sequence ID" value="KAJ8282987.1"/>
    <property type="molecule type" value="Genomic_DNA"/>
</dbReference>
<dbReference type="GO" id="GO:0004842">
    <property type="term" value="F:ubiquitin-protein transferase activity"/>
    <property type="evidence" value="ECO:0007669"/>
    <property type="project" value="TreeGrafter"/>
</dbReference>
<dbReference type="PROSITE" id="PS50172">
    <property type="entry name" value="BRCT"/>
    <property type="match status" value="2"/>
</dbReference>
<dbReference type="Gene3D" id="3.30.40.10">
    <property type="entry name" value="Zinc/RING finger domain, C3HC4 (zinc finger)"/>
    <property type="match status" value="1"/>
</dbReference>
<feature type="domain" description="BRCT" evidence="8">
    <location>
        <begin position="569"/>
        <end position="655"/>
    </location>
</feature>
<dbReference type="InterPro" id="IPR017907">
    <property type="entry name" value="Znf_RING_CS"/>
</dbReference>
<evidence type="ECO:0000256" key="1">
    <source>
        <dbReference type="ARBA" id="ARBA00022723"/>
    </source>
</evidence>
<dbReference type="SUPFAM" id="SSF48403">
    <property type="entry name" value="Ankyrin repeat"/>
    <property type="match status" value="1"/>
</dbReference>
<dbReference type="SMART" id="SM00292">
    <property type="entry name" value="BRCT"/>
    <property type="match status" value="2"/>
</dbReference>
<evidence type="ECO:0000256" key="3">
    <source>
        <dbReference type="ARBA" id="ARBA00022771"/>
    </source>
</evidence>
<dbReference type="InterPro" id="IPR013083">
    <property type="entry name" value="Znf_RING/FYVE/PHD"/>
</dbReference>
<dbReference type="GO" id="GO:0031436">
    <property type="term" value="C:BRCA1-BARD1 complex"/>
    <property type="evidence" value="ECO:0007669"/>
    <property type="project" value="TreeGrafter"/>
</dbReference>
<feature type="compositionally biased region" description="Gly residues" evidence="7">
    <location>
        <begin position="252"/>
        <end position="268"/>
    </location>
</feature>
<dbReference type="PANTHER" id="PTHR24171:SF8">
    <property type="entry name" value="BRCA1-ASSOCIATED RING DOMAIN PROTEIN 1"/>
    <property type="match status" value="1"/>
</dbReference>
<keyword evidence="2" id="KW-0677">Repeat</keyword>
<evidence type="ECO:0000256" key="5">
    <source>
        <dbReference type="ARBA" id="ARBA00023043"/>
    </source>
</evidence>
<keyword evidence="5 6" id="KW-0040">ANK repeat</keyword>
<evidence type="ECO:0000313" key="9">
    <source>
        <dbReference type="EMBL" id="KAJ8282987.1"/>
    </source>
</evidence>
<feature type="region of interest" description="Disordered" evidence="7">
    <location>
        <begin position="243"/>
        <end position="409"/>
    </location>
</feature>
<evidence type="ECO:0000313" key="10">
    <source>
        <dbReference type="Proteomes" id="UP001152803"/>
    </source>
</evidence>
<dbReference type="SUPFAM" id="SSF52113">
    <property type="entry name" value="BRCT domain"/>
    <property type="match status" value="2"/>
</dbReference>
<dbReference type="SUPFAM" id="SSF57850">
    <property type="entry name" value="RING/U-box"/>
    <property type="match status" value="1"/>
</dbReference>
<dbReference type="CDD" id="cd17720">
    <property type="entry name" value="BRCT_Bard1_rpt2"/>
    <property type="match status" value="1"/>
</dbReference>
<feature type="repeat" description="ANK" evidence="6">
    <location>
        <begin position="489"/>
        <end position="521"/>
    </location>
</feature>
<dbReference type="PROSITE" id="PS00518">
    <property type="entry name" value="ZF_RING_1"/>
    <property type="match status" value="1"/>
</dbReference>
<dbReference type="SMART" id="SM00248">
    <property type="entry name" value="ANK"/>
    <property type="match status" value="2"/>
</dbReference>
<dbReference type="Gene3D" id="1.25.40.20">
    <property type="entry name" value="Ankyrin repeat-containing domain"/>
    <property type="match status" value="1"/>
</dbReference>
<dbReference type="Pfam" id="PF16589">
    <property type="entry name" value="BRCT_2"/>
    <property type="match status" value="1"/>
</dbReference>
<keyword evidence="3" id="KW-0863">Zinc-finger</keyword>
<keyword evidence="10" id="KW-1185">Reference proteome</keyword>
<dbReference type="InterPro" id="IPR039503">
    <property type="entry name" value="BARD1_Znf-RING"/>
</dbReference>
<feature type="domain" description="BRCT" evidence="8">
    <location>
        <begin position="669"/>
        <end position="780"/>
    </location>
</feature>
<feature type="compositionally biased region" description="Polar residues" evidence="7">
    <location>
        <begin position="209"/>
        <end position="223"/>
    </location>
</feature>
<sequence length="780" mass="84272">MDHGSDVDQKTCAWTKTRQAVAQFRDLLLCAKCSKLMSEPVCFGACEHMFCRTCAGVQIRDGCCICHSPAWVRDIQVNRQLNNITQLFHDLDCLLNPRELSATPPAGSPLRPDDAALRRPGKSVKIWFSPRSRKVRCQVERAGECAPQGRGPGKKKRPLGSPGPRPVRLQLQLLLPGLGELSAARRRRRRREAGGAGGRAARGKRKRPQSSPRPATRGQTQTAVRREKLAAINKEWGFGCPEERTVAREGGRAGWRRGGGGGGGGGGPERTPAQQEEAGSASAGEPVPVQNQNQNQNLSPPVAKTADPAVLSPKPTTPPPPSSSARRASKRALPPGGAQPESTPKRRRSSPGQGRRPVAPAPPSACPSPDFESPVRRSAKDPGTPLGSPRTPGRGSPAGPGLLRGSPAYLKRNHKGETPLHLAAIKVRKAGHVWALELPFHLPLPSLFPSLWSAPEAPAVDHEACNLGHQAVVEALLLKGALLNTPGYHNDSPLHDAVRNGHVTVVRLLLEQGASRDVLNMFGLRPGDYAETEEMREILQAPSEGPHTLDTPLSPNTSLSKVTGGSWRDGPVAFLGSKLTAPQRKRLTKLGRLLGAQGVDSFSSSVTHVVVPEGPIPTTLSCLRGVLNGCWVLRFSWVEACLKSEDWADESEFEAGEGPQRSRLNRDNLLPRLFDGCFFFLLGPFKSPSREELLQLVREGGGQVLTRQPKPDSDVTQTLTAAAYHARPGSDQSLSTQYILYHAQSSHRPPRVRLGKVWSAPTSWLLDCIVAFQLLPVPEL</sequence>
<evidence type="ECO:0000259" key="8">
    <source>
        <dbReference type="PROSITE" id="PS50172"/>
    </source>
</evidence>
<dbReference type="Proteomes" id="UP001152803">
    <property type="component" value="Unassembled WGS sequence"/>
</dbReference>
<dbReference type="CDD" id="cd17734">
    <property type="entry name" value="BRCT_Bard1_rpt1"/>
    <property type="match status" value="1"/>
</dbReference>
<feature type="compositionally biased region" description="Low complexity" evidence="7">
    <location>
        <begin position="323"/>
        <end position="335"/>
    </location>
</feature>
<dbReference type="Pfam" id="PF14835">
    <property type="entry name" value="zf-RING_6"/>
    <property type="match status" value="1"/>
</dbReference>
<dbReference type="InterPro" id="IPR036420">
    <property type="entry name" value="BRCT_dom_sf"/>
</dbReference>
<name>A0A9Q1I469_CONCO</name>
<evidence type="ECO:0000256" key="4">
    <source>
        <dbReference type="ARBA" id="ARBA00022833"/>
    </source>
</evidence>
<dbReference type="InterPro" id="IPR036770">
    <property type="entry name" value="Ankyrin_rpt-contain_sf"/>
</dbReference>
<dbReference type="Gene3D" id="3.40.50.10190">
    <property type="entry name" value="BRCT domain"/>
    <property type="match status" value="2"/>
</dbReference>
<keyword evidence="1" id="KW-0479">Metal-binding</keyword>
<evidence type="ECO:0000256" key="6">
    <source>
        <dbReference type="PROSITE-ProRule" id="PRU00023"/>
    </source>
</evidence>
<gene>
    <name evidence="9" type="ORF">COCON_G00055060</name>
</gene>
<dbReference type="GO" id="GO:0085020">
    <property type="term" value="P:protein K6-linked ubiquitination"/>
    <property type="evidence" value="ECO:0007669"/>
    <property type="project" value="TreeGrafter"/>
</dbReference>
<organism evidence="9 10">
    <name type="scientific">Conger conger</name>
    <name type="common">Conger eel</name>
    <name type="synonym">Muraena conger</name>
    <dbReference type="NCBI Taxonomy" id="82655"/>
    <lineage>
        <taxon>Eukaryota</taxon>
        <taxon>Metazoa</taxon>
        <taxon>Chordata</taxon>
        <taxon>Craniata</taxon>
        <taxon>Vertebrata</taxon>
        <taxon>Euteleostomi</taxon>
        <taxon>Actinopterygii</taxon>
        <taxon>Neopterygii</taxon>
        <taxon>Teleostei</taxon>
        <taxon>Anguilliformes</taxon>
        <taxon>Congridae</taxon>
        <taxon>Conger</taxon>
    </lineage>
</organism>
<dbReference type="Pfam" id="PF12796">
    <property type="entry name" value="Ank_2"/>
    <property type="match status" value="1"/>
</dbReference>
<dbReference type="InterPro" id="IPR001357">
    <property type="entry name" value="BRCT_dom"/>
</dbReference>
<dbReference type="GO" id="GO:0008270">
    <property type="term" value="F:zinc ion binding"/>
    <property type="evidence" value="ECO:0007669"/>
    <property type="project" value="UniProtKB-KW"/>
</dbReference>
<comment type="caution">
    <text evidence="9">The sequence shown here is derived from an EMBL/GenBank/DDBJ whole genome shotgun (WGS) entry which is preliminary data.</text>
</comment>
<dbReference type="PROSITE" id="PS50297">
    <property type="entry name" value="ANK_REP_REGION"/>
    <property type="match status" value="1"/>
</dbReference>
<dbReference type="OrthoDB" id="2384350at2759"/>
<reference evidence="9" key="1">
    <citation type="journal article" date="2023" name="Science">
        <title>Genome structures resolve the early diversification of teleost fishes.</title>
        <authorList>
            <person name="Parey E."/>
            <person name="Louis A."/>
            <person name="Montfort J."/>
            <person name="Bouchez O."/>
            <person name="Roques C."/>
            <person name="Iampietro C."/>
            <person name="Lluch J."/>
            <person name="Castinel A."/>
            <person name="Donnadieu C."/>
            <person name="Desvignes T."/>
            <person name="Floi Bucao C."/>
            <person name="Jouanno E."/>
            <person name="Wen M."/>
            <person name="Mejri S."/>
            <person name="Dirks R."/>
            <person name="Jansen H."/>
            <person name="Henkel C."/>
            <person name="Chen W.J."/>
            <person name="Zahm M."/>
            <person name="Cabau C."/>
            <person name="Klopp C."/>
            <person name="Thompson A.W."/>
            <person name="Robinson-Rechavi M."/>
            <person name="Braasch I."/>
            <person name="Lecointre G."/>
            <person name="Bobe J."/>
            <person name="Postlethwait J.H."/>
            <person name="Berthelot C."/>
            <person name="Roest Crollius H."/>
            <person name="Guiguen Y."/>
        </authorList>
    </citation>
    <scope>NUCLEOTIDE SEQUENCE</scope>
    <source>
        <strain evidence="9">Concon-B</strain>
    </source>
</reference>
<feature type="region of interest" description="Disordered" evidence="7">
    <location>
        <begin position="180"/>
        <end position="224"/>
    </location>
</feature>
<evidence type="ECO:0000256" key="2">
    <source>
        <dbReference type="ARBA" id="ARBA00022737"/>
    </source>
</evidence>
<accession>A0A9Q1I469</accession>
<dbReference type="AlphaFoldDB" id="A0A9Q1I469"/>
<protein>
    <recommendedName>
        <fullName evidence="8">BRCT domain-containing protein</fullName>
    </recommendedName>
</protein>
<dbReference type="InterPro" id="IPR002110">
    <property type="entry name" value="Ankyrin_rpt"/>
</dbReference>
<dbReference type="GO" id="GO:0070531">
    <property type="term" value="C:BRCA1-A complex"/>
    <property type="evidence" value="ECO:0007669"/>
    <property type="project" value="TreeGrafter"/>
</dbReference>
<proteinExistence type="predicted"/>
<evidence type="ECO:0000256" key="7">
    <source>
        <dbReference type="SAM" id="MobiDB-lite"/>
    </source>
</evidence>
<dbReference type="Pfam" id="PF00533">
    <property type="entry name" value="BRCT"/>
    <property type="match status" value="1"/>
</dbReference>
<feature type="region of interest" description="Disordered" evidence="7">
    <location>
        <begin position="139"/>
        <end position="167"/>
    </location>
</feature>
<keyword evidence="4" id="KW-0862">Zinc</keyword>
<dbReference type="PROSITE" id="PS50088">
    <property type="entry name" value="ANK_REPEAT"/>
    <property type="match status" value="1"/>
</dbReference>
<dbReference type="PANTHER" id="PTHR24171">
    <property type="entry name" value="ANKYRIN REPEAT DOMAIN-CONTAINING PROTEIN 39-RELATED"/>
    <property type="match status" value="1"/>
</dbReference>